<proteinExistence type="predicted"/>
<reference evidence="1 2" key="1">
    <citation type="submission" date="2016-10" db="EMBL/GenBank/DDBJ databases">
        <authorList>
            <person name="de Groot N.N."/>
        </authorList>
    </citation>
    <scope>NUCLEOTIDE SEQUENCE [LARGE SCALE GENOMIC DNA]</scope>
    <source>
        <strain evidence="1 2">CGMCC 1.10238</strain>
    </source>
</reference>
<evidence type="ECO:0000313" key="1">
    <source>
        <dbReference type="EMBL" id="SEN49147.1"/>
    </source>
</evidence>
<dbReference type="STRING" id="1333845.SAMN04487895_101693"/>
<dbReference type="AlphaFoldDB" id="A0A1H8H079"/>
<organism evidence="1 2">
    <name type="scientific">Paenibacillus sophorae</name>
    <dbReference type="NCBI Taxonomy" id="1333845"/>
    <lineage>
        <taxon>Bacteria</taxon>
        <taxon>Bacillati</taxon>
        <taxon>Bacillota</taxon>
        <taxon>Bacilli</taxon>
        <taxon>Bacillales</taxon>
        <taxon>Paenibacillaceae</taxon>
        <taxon>Paenibacillus</taxon>
    </lineage>
</organism>
<accession>A0A1H8H079</accession>
<name>A0A1H8H079_9BACL</name>
<evidence type="ECO:0000313" key="2">
    <source>
        <dbReference type="Proteomes" id="UP000198809"/>
    </source>
</evidence>
<dbReference type="Proteomes" id="UP000198809">
    <property type="component" value="Unassembled WGS sequence"/>
</dbReference>
<sequence>MKHVQVGNLNHFPLVILTNYIKELKSENTTSSFEEFMIDLRETFRDKIEHLDDESIKVLYDSYYK</sequence>
<protein>
    <submittedName>
        <fullName evidence="1">Uncharacterized protein</fullName>
    </submittedName>
</protein>
<dbReference type="EMBL" id="FODH01000001">
    <property type="protein sequence ID" value="SEN49147.1"/>
    <property type="molecule type" value="Genomic_DNA"/>
</dbReference>
<gene>
    <name evidence="1" type="ORF">SAMN04487895_101693</name>
</gene>